<reference evidence="2 3" key="1">
    <citation type="submission" date="2015-11" db="EMBL/GenBank/DDBJ databases">
        <title>Genome sequences of Lysobacter enzymogenes strain C3 and Lysobacter antibioticus ATCC 29479.</title>
        <authorList>
            <person name="Kobayashi D.Y."/>
        </authorList>
    </citation>
    <scope>NUCLEOTIDE SEQUENCE [LARGE SCALE GENOMIC DNA]</scope>
    <source>
        <strain evidence="2 3">C3</strain>
    </source>
</reference>
<gene>
    <name evidence="2" type="ORF">GLE_1996</name>
</gene>
<name>A0A0S2DFR7_LYSEN</name>
<dbReference type="EMBL" id="CP013140">
    <property type="protein sequence ID" value="ALN57346.1"/>
    <property type="molecule type" value="Genomic_DNA"/>
</dbReference>
<organism evidence="2 3">
    <name type="scientific">Lysobacter enzymogenes</name>
    <dbReference type="NCBI Taxonomy" id="69"/>
    <lineage>
        <taxon>Bacteria</taxon>
        <taxon>Pseudomonadati</taxon>
        <taxon>Pseudomonadota</taxon>
        <taxon>Gammaproteobacteria</taxon>
        <taxon>Lysobacterales</taxon>
        <taxon>Lysobacteraceae</taxon>
        <taxon>Lysobacter</taxon>
    </lineage>
</organism>
<dbReference type="PATRIC" id="fig|69.6.peg.1963"/>
<evidence type="ECO:0000313" key="3">
    <source>
        <dbReference type="Proteomes" id="UP000061569"/>
    </source>
</evidence>
<evidence type="ECO:0000313" key="2">
    <source>
        <dbReference type="EMBL" id="ALN57346.1"/>
    </source>
</evidence>
<sequence>MGTHTDDRKTAATQNDKPPRGQGHQPLPGENSPGGEGAKRKHVQNADLPPGVGHQPLPGEDPPSKSGK</sequence>
<accession>A0A0S2DFR7</accession>
<dbReference type="AlphaFoldDB" id="A0A0S2DFR7"/>
<feature type="compositionally biased region" description="Basic and acidic residues" evidence="1">
    <location>
        <begin position="1"/>
        <end position="10"/>
    </location>
</feature>
<dbReference type="OrthoDB" id="6028133at2"/>
<dbReference type="KEGG" id="lez:GLE_1996"/>
<proteinExistence type="predicted"/>
<dbReference type="Proteomes" id="UP000061569">
    <property type="component" value="Chromosome"/>
</dbReference>
<evidence type="ECO:0000256" key="1">
    <source>
        <dbReference type="SAM" id="MobiDB-lite"/>
    </source>
</evidence>
<protein>
    <submittedName>
        <fullName evidence="2">Uncharacterized protein</fullName>
    </submittedName>
</protein>
<feature type="region of interest" description="Disordered" evidence="1">
    <location>
        <begin position="1"/>
        <end position="68"/>
    </location>
</feature>